<dbReference type="AlphaFoldDB" id="A0A7K3U8G4"/>
<evidence type="ECO:0000313" key="2">
    <source>
        <dbReference type="Proteomes" id="UP000471753"/>
    </source>
</evidence>
<reference evidence="1 2" key="1">
    <citation type="submission" date="2019-12" db="EMBL/GenBank/DDBJ databases">
        <title>Rhizobium genotypes associated with high levels of biological nitrogen fixation by grain legumes in a temperate-maritime cropping system.</title>
        <authorList>
            <person name="Maluk M."/>
            <person name="Francesc Ferrando Molina F."/>
            <person name="Lopez Del Egido L."/>
            <person name="Lafos M."/>
            <person name="Langarica-Fuentes A."/>
            <person name="Gebre Yohannes G."/>
            <person name="Young M.W."/>
            <person name="Martin P."/>
            <person name="Gantlett R."/>
            <person name="Kenicer G."/>
            <person name="Hawes C."/>
            <person name="Begg G.S."/>
            <person name="Quilliam R.S."/>
            <person name="Squire G.R."/>
            <person name="Poole P.S."/>
            <person name="Young P.W."/>
            <person name="Iannetta P.M."/>
            <person name="James E.K."/>
        </authorList>
    </citation>
    <scope>NUCLEOTIDE SEQUENCE [LARGE SCALE GENOMIC DNA]</scope>
    <source>
        <strain evidence="1 2">JHI366</strain>
    </source>
</reference>
<dbReference type="RefSeq" id="WP_164007259.1">
    <property type="nucleotide sequence ID" value="NZ_WUFT01000003.1"/>
</dbReference>
<sequence>MGDIDQVHASIVADPYPGTFSIFPNAGFINGGFIEVARRLPARPIIRLECR</sequence>
<name>A0A7K3U8G4_9HYPH</name>
<evidence type="ECO:0000313" key="1">
    <source>
        <dbReference type="EMBL" id="NEJ69982.1"/>
    </source>
</evidence>
<accession>A0A7K3U8G4</accession>
<comment type="caution">
    <text evidence="1">The sequence shown here is derived from an EMBL/GenBank/DDBJ whole genome shotgun (WGS) entry which is preliminary data.</text>
</comment>
<dbReference type="EMBL" id="WUFT01000003">
    <property type="protein sequence ID" value="NEJ69982.1"/>
    <property type="molecule type" value="Genomic_DNA"/>
</dbReference>
<gene>
    <name evidence="1" type="ORF">GR197_05440</name>
</gene>
<organism evidence="1 2">
    <name type="scientific">Rhizobium phaseoli</name>
    <dbReference type="NCBI Taxonomy" id="396"/>
    <lineage>
        <taxon>Bacteria</taxon>
        <taxon>Pseudomonadati</taxon>
        <taxon>Pseudomonadota</taxon>
        <taxon>Alphaproteobacteria</taxon>
        <taxon>Hyphomicrobiales</taxon>
        <taxon>Rhizobiaceae</taxon>
        <taxon>Rhizobium/Agrobacterium group</taxon>
        <taxon>Rhizobium</taxon>
    </lineage>
</organism>
<protein>
    <submittedName>
        <fullName evidence="1">Uncharacterized protein</fullName>
    </submittedName>
</protein>
<proteinExistence type="predicted"/>
<dbReference type="Proteomes" id="UP000471753">
    <property type="component" value="Unassembled WGS sequence"/>
</dbReference>